<keyword evidence="2" id="KW-1185">Reference proteome</keyword>
<dbReference type="AlphaFoldDB" id="A0A9D4AD36"/>
<proteinExistence type="predicted"/>
<comment type="caution">
    <text evidence="1">The sequence shown here is derived from an EMBL/GenBank/DDBJ whole genome shotgun (WGS) entry which is preliminary data.</text>
</comment>
<dbReference type="EMBL" id="JAIQCV010000004">
    <property type="protein sequence ID" value="KAH1107548.1"/>
    <property type="molecule type" value="Genomic_DNA"/>
</dbReference>
<dbReference type="Proteomes" id="UP000828251">
    <property type="component" value="Unassembled WGS sequence"/>
</dbReference>
<evidence type="ECO:0000313" key="2">
    <source>
        <dbReference type="Proteomes" id="UP000828251"/>
    </source>
</evidence>
<dbReference type="OrthoDB" id="10009287at2759"/>
<gene>
    <name evidence="1" type="ORF">J1N35_011316</name>
</gene>
<organism evidence="1 2">
    <name type="scientific">Gossypium stocksii</name>
    <dbReference type="NCBI Taxonomy" id="47602"/>
    <lineage>
        <taxon>Eukaryota</taxon>
        <taxon>Viridiplantae</taxon>
        <taxon>Streptophyta</taxon>
        <taxon>Embryophyta</taxon>
        <taxon>Tracheophyta</taxon>
        <taxon>Spermatophyta</taxon>
        <taxon>Magnoliopsida</taxon>
        <taxon>eudicotyledons</taxon>
        <taxon>Gunneridae</taxon>
        <taxon>Pentapetalae</taxon>
        <taxon>rosids</taxon>
        <taxon>malvids</taxon>
        <taxon>Malvales</taxon>
        <taxon>Malvaceae</taxon>
        <taxon>Malvoideae</taxon>
        <taxon>Gossypium</taxon>
    </lineage>
</organism>
<evidence type="ECO:0000313" key="1">
    <source>
        <dbReference type="EMBL" id="KAH1107548.1"/>
    </source>
</evidence>
<sequence length="72" mass="8472">MTSGVVLFVESAPQARKVSMNTFKNEKDELLSKGEKAKERFTEKKYADFFEKEQTDDVEMTLELIKKKKFKF</sequence>
<name>A0A9D4AD36_9ROSI</name>
<accession>A0A9D4AD36</accession>
<protein>
    <submittedName>
        <fullName evidence="1">Uncharacterized protein</fullName>
    </submittedName>
</protein>
<reference evidence="1 2" key="1">
    <citation type="journal article" date="2021" name="Plant Biotechnol. J.">
        <title>Multi-omics assisted identification of the key and species-specific regulatory components of drought-tolerant mechanisms in Gossypium stocksii.</title>
        <authorList>
            <person name="Yu D."/>
            <person name="Ke L."/>
            <person name="Zhang D."/>
            <person name="Wu Y."/>
            <person name="Sun Y."/>
            <person name="Mei J."/>
            <person name="Sun J."/>
            <person name="Sun Y."/>
        </authorList>
    </citation>
    <scope>NUCLEOTIDE SEQUENCE [LARGE SCALE GENOMIC DNA]</scope>
    <source>
        <strain evidence="2">cv. E1</strain>
        <tissue evidence="1">Leaf</tissue>
    </source>
</reference>